<dbReference type="EMBL" id="JANUCT010000005">
    <property type="protein sequence ID" value="MCS3902853.1"/>
    <property type="molecule type" value="Genomic_DNA"/>
</dbReference>
<dbReference type="GO" id="GO:0008233">
    <property type="term" value="F:peptidase activity"/>
    <property type="evidence" value="ECO:0007669"/>
    <property type="project" value="UniProtKB-KW"/>
</dbReference>
<reference evidence="3" key="1">
    <citation type="submission" date="2022-08" db="EMBL/GenBank/DDBJ databases">
        <title>Genomic Encyclopedia of Type Strains, Phase III (KMG-III): the genomes of soil and plant-associated and newly described type strains.</title>
        <authorList>
            <person name="Whitman W."/>
        </authorList>
    </citation>
    <scope>NUCLEOTIDE SEQUENCE</scope>
    <source>
        <strain evidence="3">HMT 1</strain>
    </source>
</reference>
<keyword evidence="4" id="KW-1185">Reference proteome</keyword>
<feature type="chain" id="PRO_5042092522" evidence="2">
    <location>
        <begin position="26"/>
        <end position="107"/>
    </location>
</feature>
<proteinExistence type="predicted"/>
<feature type="region of interest" description="Disordered" evidence="1">
    <location>
        <begin position="69"/>
        <end position="107"/>
    </location>
</feature>
<dbReference type="Proteomes" id="UP001204445">
    <property type="component" value="Unassembled WGS sequence"/>
</dbReference>
<organism evidence="3 4">
    <name type="scientific">Methylohalomonas lacus</name>
    <dbReference type="NCBI Taxonomy" id="398773"/>
    <lineage>
        <taxon>Bacteria</taxon>
        <taxon>Pseudomonadati</taxon>
        <taxon>Pseudomonadota</taxon>
        <taxon>Gammaproteobacteria</taxon>
        <taxon>Methylohalomonadales</taxon>
        <taxon>Methylohalomonadaceae</taxon>
        <taxon>Methylohalomonas</taxon>
    </lineage>
</organism>
<keyword evidence="3" id="KW-0378">Hydrolase</keyword>
<evidence type="ECO:0000256" key="2">
    <source>
        <dbReference type="SAM" id="SignalP"/>
    </source>
</evidence>
<evidence type="ECO:0000313" key="3">
    <source>
        <dbReference type="EMBL" id="MCS3902853.1"/>
    </source>
</evidence>
<dbReference type="AlphaFoldDB" id="A0AAE3HKF0"/>
<accession>A0AAE3HKF0</accession>
<evidence type="ECO:0000313" key="4">
    <source>
        <dbReference type="Proteomes" id="UP001204445"/>
    </source>
</evidence>
<protein>
    <submittedName>
        <fullName evidence="3">ClpP class serine protease</fullName>
    </submittedName>
</protein>
<name>A0AAE3HKF0_9GAMM</name>
<gene>
    <name evidence="3" type="ORF">J2T55_000861</name>
</gene>
<comment type="caution">
    <text evidence="3">The sequence shown here is derived from an EMBL/GenBank/DDBJ whole genome shotgun (WGS) entry which is preliminary data.</text>
</comment>
<sequence>MNKPLLFSIGLTGLLCLSLTSAAQASDHCRAQARELAVRADGKVFPNMTAGQRAELRKLAEETCERFASKTAADSDGESSGDWFTDRVMNGEPADKPGNRRLERMGR</sequence>
<dbReference type="GO" id="GO:0006508">
    <property type="term" value="P:proteolysis"/>
    <property type="evidence" value="ECO:0007669"/>
    <property type="project" value="UniProtKB-KW"/>
</dbReference>
<keyword evidence="3" id="KW-0645">Protease</keyword>
<keyword evidence="2" id="KW-0732">Signal</keyword>
<feature type="signal peptide" evidence="2">
    <location>
        <begin position="1"/>
        <end position="25"/>
    </location>
</feature>
<evidence type="ECO:0000256" key="1">
    <source>
        <dbReference type="SAM" id="MobiDB-lite"/>
    </source>
</evidence>
<dbReference type="RefSeq" id="WP_259054450.1">
    <property type="nucleotide sequence ID" value="NZ_JANUCT010000005.1"/>
</dbReference>
<feature type="compositionally biased region" description="Basic and acidic residues" evidence="1">
    <location>
        <begin position="93"/>
        <end position="107"/>
    </location>
</feature>